<evidence type="ECO:0000313" key="3">
    <source>
        <dbReference type="Proteomes" id="UP000321230"/>
    </source>
</evidence>
<organism evidence="2 3">
    <name type="scientific">Gluconobacter wancherniae NBRC 103581</name>
    <dbReference type="NCBI Taxonomy" id="656744"/>
    <lineage>
        <taxon>Bacteria</taxon>
        <taxon>Pseudomonadati</taxon>
        <taxon>Pseudomonadota</taxon>
        <taxon>Alphaproteobacteria</taxon>
        <taxon>Acetobacterales</taxon>
        <taxon>Acetobacteraceae</taxon>
        <taxon>Gluconobacter</taxon>
    </lineage>
</organism>
<accession>A0A511B2X4</accession>
<feature type="chain" id="PRO_5021948300" description="Secreted protein" evidence="1">
    <location>
        <begin position="25"/>
        <end position="138"/>
    </location>
</feature>
<feature type="signal peptide" evidence="1">
    <location>
        <begin position="1"/>
        <end position="24"/>
    </location>
</feature>
<sequence length="138" mass="14423">MNKRLLLAAMLLAVSFAAPVTAHASDDGGAKTNDDDPGINAQGIAVNKILKVLQSDPDSASDSCINALKEMHTSQDQLAQQEAKNNNQDLGVARDVVASDMEDVATMCGADARRLCRSPDGEKGKLAQACDTLPDAGE</sequence>
<name>A0A511B2X4_9PROT</name>
<comment type="caution">
    <text evidence="2">The sequence shown here is derived from an EMBL/GenBank/DDBJ whole genome shotgun (WGS) entry which is preliminary data.</text>
</comment>
<protein>
    <recommendedName>
        <fullName evidence="4">Secreted protein</fullName>
    </recommendedName>
</protein>
<reference evidence="2 3" key="1">
    <citation type="submission" date="2019-07" db="EMBL/GenBank/DDBJ databases">
        <title>Whole genome shotgun sequence of Gluconobacter wancherniae NBRC 103581.</title>
        <authorList>
            <person name="Hosoyama A."/>
            <person name="Uohara A."/>
            <person name="Ohji S."/>
            <person name="Ichikawa N."/>
        </authorList>
    </citation>
    <scope>NUCLEOTIDE SEQUENCE [LARGE SCALE GENOMIC DNA]</scope>
    <source>
        <strain evidence="2 3">NBRC 103581</strain>
    </source>
</reference>
<dbReference type="Proteomes" id="UP000321230">
    <property type="component" value="Unassembled WGS sequence"/>
</dbReference>
<dbReference type="RefSeq" id="WP_146796564.1">
    <property type="nucleotide sequence ID" value="NZ_BARC01000007.1"/>
</dbReference>
<dbReference type="EMBL" id="BJUZ01000002">
    <property type="protein sequence ID" value="GEK94013.1"/>
    <property type="molecule type" value="Genomic_DNA"/>
</dbReference>
<proteinExistence type="predicted"/>
<keyword evidence="3" id="KW-1185">Reference proteome</keyword>
<dbReference type="AlphaFoldDB" id="A0A511B2X4"/>
<dbReference type="OrthoDB" id="7281516at2"/>
<evidence type="ECO:0008006" key="4">
    <source>
        <dbReference type="Google" id="ProtNLM"/>
    </source>
</evidence>
<gene>
    <name evidence="2" type="ORF">GWA01_17830</name>
</gene>
<evidence type="ECO:0000256" key="1">
    <source>
        <dbReference type="SAM" id="SignalP"/>
    </source>
</evidence>
<evidence type="ECO:0000313" key="2">
    <source>
        <dbReference type="EMBL" id="GEK94013.1"/>
    </source>
</evidence>
<keyword evidence="1" id="KW-0732">Signal</keyword>